<keyword evidence="3" id="KW-1185">Reference proteome</keyword>
<feature type="compositionally biased region" description="Basic and acidic residues" evidence="1">
    <location>
        <begin position="17"/>
        <end position="35"/>
    </location>
</feature>
<feature type="region of interest" description="Disordered" evidence="1">
    <location>
        <begin position="1"/>
        <end position="52"/>
    </location>
</feature>
<gene>
    <name evidence="2" type="ORF">S40285_10198</name>
</gene>
<dbReference type="HOGENOM" id="CLU_2639713_0_0_1"/>
<evidence type="ECO:0000313" key="2">
    <source>
        <dbReference type="EMBL" id="KFA66124.1"/>
    </source>
</evidence>
<dbReference type="InParanoid" id="A0A084QQ89"/>
<name>A0A084QQ89_STAC4</name>
<dbReference type="AlphaFoldDB" id="A0A084QQ89"/>
<evidence type="ECO:0000313" key="3">
    <source>
        <dbReference type="Proteomes" id="UP000028524"/>
    </source>
</evidence>
<proteinExistence type="predicted"/>
<sequence length="77" mass="8945">MHLKYGNGKKQQQIEAEQQRRQNEEEEEANAREKEQEDEQSSSKASVCKDSPCKWSMGQRLFVVDWALKGDWSQGPC</sequence>
<reference evidence="2 3" key="1">
    <citation type="journal article" date="2014" name="BMC Genomics">
        <title>Comparative genome sequencing reveals chemotype-specific gene clusters in the toxigenic black mold Stachybotrys.</title>
        <authorList>
            <person name="Semeiks J."/>
            <person name="Borek D."/>
            <person name="Otwinowski Z."/>
            <person name="Grishin N.V."/>
        </authorList>
    </citation>
    <scope>NUCLEOTIDE SEQUENCE [LARGE SCALE GENOMIC DNA]</scope>
    <source>
        <strain evidence="2 3">IBT 40285</strain>
    </source>
</reference>
<evidence type="ECO:0000256" key="1">
    <source>
        <dbReference type="SAM" id="MobiDB-lite"/>
    </source>
</evidence>
<accession>A0A084QQ89</accession>
<organism evidence="2 3">
    <name type="scientific">Stachybotrys chlorohalonatus (strain IBT 40285)</name>
    <dbReference type="NCBI Taxonomy" id="1283841"/>
    <lineage>
        <taxon>Eukaryota</taxon>
        <taxon>Fungi</taxon>
        <taxon>Dikarya</taxon>
        <taxon>Ascomycota</taxon>
        <taxon>Pezizomycotina</taxon>
        <taxon>Sordariomycetes</taxon>
        <taxon>Hypocreomycetidae</taxon>
        <taxon>Hypocreales</taxon>
        <taxon>Stachybotryaceae</taxon>
        <taxon>Stachybotrys</taxon>
    </lineage>
</organism>
<dbReference type="Proteomes" id="UP000028524">
    <property type="component" value="Unassembled WGS sequence"/>
</dbReference>
<dbReference type="EMBL" id="KL660496">
    <property type="protein sequence ID" value="KFA66124.1"/>
    <property type="molecule type" value="Genomic_DNA"/>
</dbReference>
<protein>
    <submittedName>
        <fullName evidence="2">Uncharacterized protein</fullName>
    </submittedName>
</protein>